<dbReference type="PANTHER" id="PTHR30590:SF2">
    <property type="entry name" value="INNER MEMBRANE PROTEIN"/>
    <property type="match status" value="1"/>
</dbReference>
<name>A0ABT0RX85_9SPHN</name>
<feature type="transmembrane region" description="Helical" evidence="2">
    <location>
        <begin position="90"/>
        <end position="106"/>
    </location>
</feature>
<keyword evidence="2" id="KW-1133">Transmembrane helix</keyword>
<organism evidence="4 5">
    <name type="scientific">Sphingomonas caseinilyticus</name>
    <dbReference type="NCBI Taxonomy" id="2908205"/>
    <lineage>
        <taxon>Bacteria</taxon>
        <taxon>Pseudomonadati</taxon>
        <taxon>Pseudomonadota</taxon>
        <taxon>Alphaproteobacteria</taxon>
        <taxon>Sphingomonadales</taxon>
        <taxon>Sphingomonadaceae</taxon>
        <taxon>Sphingomonas</taxon>
    </lineage>
</organism>
<evidence type="ECO:0000313" key="4">
    <source>
        <dbReference type="EMBL" id="MCL6699509.1"/>
    </source>
</evidence>
<feature type="domain" description="DUF418" evidence="3">
    <location>
        <begin position="222"/>
        <end position="380"/>
    </location>
</feature>
<feature type="transmembrane region" description="Helical" evidence="2">
    <location>
        <begin position="205"/>
        <end position="225"/>
    </location>
</feature>
<reference evidence="4 5" key="1">
    <citation type="submission" date="2022-05" db="EMBL/GenBank/DDBJ databases">
        <authorList>
            <person name="Jo J.-H."/>
            <person name="Im W.-T."/>
        </authorList>
    </citation>
    <scope>NUCLEOTIDE SEQUENCE [LARGE SCALE GENOMIC DNA]</scope>
    <source>
        <strain evidence="4 5">NSE70-1</strain>
    </source>
</reference>
<evidence type="ECO:0000256" key="2">
    <source>
        <dbReference type="SAM" id="Phobius"/>
    </source>
</evidence>
<feature type="transmembrane region" description="Helical" evidence="2">
    <location>
        <begin position="68"/>
        <end position="84"/>
    </location>
</feature>
<dbReference type="Proteomes" id="UP001203410">
    <property type="component" value="Unassembled WGS sequence"/>
</dbReference>
<dbReference type="RefSeq" id="WP_249904966.1">
    <property type="nucleotide sequence ID" value="NZ_JAMGBA010000003.1"/>
</dbReference>
<keyword evidence="5" id="KW-1185">Reference proteome</keyword>
<keyword evidence="2" id="KW-0472">Membrane</keyword>
<dbReference type="InterPro" id="IPR007349">
    <property type="entry name" value="DUF418"/>
</dbReference>
<dbReference type="InterPro" id="IPR052529">
    <property type="entry name" value="Bact_Transport_Assoc"/>
</dbReference>
<evidence type="ECO:0000259" key="3">
    <source>
        <dbReference type="Pfam" id="PF04235"/>
    </source>
</evidence>
<gene>
    <name evidence="4" type="ORF">LZ496_12030</name>
</gene>
<evidence type="ECO:0000313" key="5">
    <source>
        <dbReference type="Proteomes" id="UP001203410"/>
    </source>
</evidence>
<feature type="region of interest" description="Disordered" evidence="1">
    <location>
        <begin position="148"/>
        <end position="173"/>
    </location>
</feature>
<feature type="compositionally biased region" description="Basic and acidic residues" evidence="1">
    <location>
        <begin position="150"/>
        <end position="167"/>
    </location>
</feature>
<dbReference type="Pfam" id="PF04235">
    <property type="entry name" value="DUF418"/>
    <property type="match status" value="1"/>
</dbReference>
<feature type="transmembrane region" description="Helical" evidence="2">
    <location>
        <begin position="237"/>
        <end position="254"/>
    </location>
</feature>
<accession>A0ABT0RX85</accession>
<sequence length="400" mass="44748">MNIVGMGMGPAYDNPRIMGGDTGINLWTWFVVNVTFEGTQRALFSILFGAGVILFTSRPDSTDAYFRRNLWLIAFGLFNAWILLWGGDILYFYGLTALFLFAFRNLPGKKLLALGVASFVLGAAWSGLDTYNSLDLYKRALAAQSVPAAKRTDDQRKSIEEWKDESRGGPSPAMVAKAKQKNQAGYFSALQARAPWIAKAESWGAYRYFFDIFGMMMIGMALFKLGVLTLEARTRTYLAMMVGGYAIGMPLNIYEANWLMSHGFSGLARHQAEITYDFARLAQTTGHLGLLGLFLKSGIFTLFRTSMAAVGRMALTNYLTHSAVALTIFVLLGYWGKFERYELYFIVLIVWAVQIVVSPIWLRHFHFGPVEWLWRYLTYGSRPPFRKGASASGSRPALAG</sequence>
<proteinExistence type="predicted"/>
<feature type="transmembrane region" description="Helical" evidence="2">
    <location>
        <begin position="111"/>
        <end position="128"/>
    </location>
</feature>
<feature type="transmembrane region" description="Helical" evidence="2">
    <location>
        <begin position="341"/>
        <end position="362"/>
    </location>
</feature>
<comment type="caution">
    <text evidence="4">The sequence shown here is derived from an EMBL/GenBank/DDBJ whole genome shotgun (WGS) entry which is preliminary data.</text>
</comment>
<protein>
    <submittedName>
        <fullName evidence="4">DUF418 domain-containing protein</fullName>
    </submittedName>
</protein>
<feature type="transmembrane region" description="Helical" evidence="2">
    <location>
        <begin position="315"/>
        <end position="335"/>
    </location>
</feature>
<dbReference type="EMBL" id="JAMGBA010000003">
    <property type="protein sequence ID" value="MCL6699509.1"/>
    <property type="molecule type" value="Genomic_DNA"/>
</dbReference>
<dbReference type="PANTHER" id="PTHR30590">
    <property type="entry name" value="INNER MEMBRANE PROTEIN"/>
    <property type="match status" value="1"/>
</dbReference>
<evidence type="ECO:0000256" key="1">
    <source>
        <dbReference type="SAM" id="MobiDB-lite"/>
    </source>
</evidence>
<feature type="transmembrane region" description="Helical" evidence="2">
    <location>
        <begin position="38"/>
        <end position="56"/>
    </location>
</feature>
<keyword evidence="2" id="KW-0812">Transmembrane</keyword>